<organism evidence="2 3">
    <name type="scientific">Opisthorchis viverrini</name>
    <name type="common">Southeast Asian liver fluke</name>
    <dbReference type="NCBI Taxonomy" id="6198"/>
    <lineage>
        <taxon>Eukaryota</taxon>
        <taxon>Metazoa</taxon>
        <taxon>Spiralia</taxon>
        <taxon>Lophotrochozoa</taxon>
        <taxon>Platyhelminthes</taxon>
        <taxon>Trematoda</taxon>
        <taxon>Digenea</taxon>
        <taxon>Opisthorchiida</taxon>
        <taxon>Opisthorchiata</taxon>
        <taxon>Opisthorchiidae</taxon>
        <taxon>Opisthorchis</taxon>
    </lineage>
</organism>
<evidence type="ECO:0000313" key="2">
    <source>
        <dbReference type="EMBL" id="KER20033.1"/>
    </source>
</evidence>
<dbReference type="OrthoDB" id="6242193at2759"/>
<dbReference type="AlphaFoldDB" id="A0A074YZD3"/>
<dbReference type="KEGG" id="ovi:T265_11334"/>
<evidence type="ECO:0000256" key="1">
    <source>
        <dbReference type="SAM" id="MobiDB-lite"/>
    </source>
</evidence>
<reference evidence="2 3" key="1">
    <citation type="submission" date="2013-11" db="EMBL/GenBank/DDBJ databases">
        <title>Opisthorchis viverrini - life in the bile duct.</title>
        <authorList>
            <person name="Young N.D."/>
            <person name="Nagarajan N."/>
            <person name="Lin S.J."/>
            <person name="Korhonen P.K."/>
            <person name="Jex A.R."/>
            <person name="Hall R.S."/>
            <person name="Safavi-Hemami H."/>
            <person name="Kaewkong W."/>
            <person name="Bertrand D."/>
            <person name="Gao S."/>
            <person name="Seet Q."/>
            <person name="Wongkham S."/>
            <person name="Teh B.T."/>
            <person name="Wongkham C."/>
            <person name="Intapan P.M."/>
            <person name="Maleewong W."/>
            <person name="Yang X."/>
            <person name="Hu M."/>
            <person name="Wang Z."/>
            <person name="Hofmann A."/>
            <person name="Sternberg P.W."/>
            <person name="Tan P."/>
            <person name="Wang J."/>
            <person name="Gasser R.B."/>
        </authorList>
    </citation>
    <scope>NUCLEOTIDE SEQUENCE [LARGE SCALE GENOMIC DNA]</scope>
</reference>
<feature type="region of interest" description="Disordered" evidence="1">
    <location>
        <begin position="146"/>
        <end position="166"/>
    </location>
</feature>
<accession>A0A074YZD3</accession>
<sequence length="421" mass="47976">MLATVVEKHRTRVPLLLDPTSCAYPKAVPGFELRTSDMRGERVTATSPTHVGFTRKCSRLSDEIDVPVRGNVQDRRDNSIDHLLKEYGDVTTGQGSKALICILLTKLNIHLLLEHAFLNLPGYSSTATQMQPPTPTFTSVEWVEQEKSEQLRENQNGQRNPGPRKVRTNRMAIERLADPDVRRTYKNRLLESLPNAPPSDVNSYWDETAASLHSAGNFACGTTQPGALKHWISDRTVALLKSRRNIPAGPEHNPDGDHVILTLPGWRHYKIWLPTDVSGVLVVSFYPDFLSECLEIALPQSLKVTPSVAPAKKTVKLHNNRLDSFIFCQVFATGLFIRKHQPHCYRLVDREAKIPYESCLQKLNIHLLLEHVFLKFPGYYLTVTQMQASATRRLHKFRNRSHFLRDTKRSYDKHITRMPHQ</sequence>
<evidence type="ECO:0000313" key="3">
    <source>
        <dbReference type="Proteomes" id="UP000054324"/>
    </source>
</evidence>
<dbReference type="RefSeq" id="XP_009176229.1">
    <property type="nucleotide sequence ID" value="XM_009177965.1"/>
</dbReference>
<name>A0A074YZD3_OPIVI</name>
<keyword evidence="3" id="KW-1185">Reference proteome</keyword>
<gene>
    <name evidence="2" type="ORF">T265_11334</name>
</gene>
<dbReference type="CTD" id="20325502"/>
<protein>
    <submittedName>
        <fullName evidence="2">Uncharacterized protein</fullName>
    </submittedName>
</protein>
<dbReference type="GeneID" id="20325502"/>
<dbReference type="Proteomes" id="UP000054324">
    <property type="component" value="Unassembled WGS sequence"/>
</dbReference>
<dbReference type="EMBL" id="KL597103">
    <property type="protein sequence ID" value="KER20033.1"/>
    <property type="molecule type" value="Genomic_DNA"/>
</dbReference>
<proteinExistence type="predicted"/>